<dbReference type="Proteomes" id="UP000596742">
    <property type="component" value="Unassembled WGS sequence"/>
</dbReference>
<keyword evidence="2" id="KW-0472">Membrane</keyword>
<feature type="transmembrane region" description="Helical" evidence="2">
    <location>
        <begin position="86"/>
        <end position="109"/>
    </location>
</feature>
<evidence type="ECO:0000256" key="2">
    <source>
        <dbReference type="SAM" id="Phobius"/>
    </source>
</evidence>
<evidence type="ECO:0000313" key="3">
    <source>
        <dbReference type="EMBL" id="VDI08364.1"/>
    </source>
</evidence>
<feature type="transmembrane region" description="Helical" evidence="2">
    <location>
        <begin position="7"/>
        <end position="27"/>
    </location>
</feature>
<feature type="compositionally biased region" description="Polar residues" evidence="1">
    <location>
        <begin position="216"/>
        <end position="229"/>
    </location>
</feature>
<gene>
    <name evidence="3" type="ORF">MGAL_10B068295</name>
</gene>
<keyword evidence="4" id="KW-1185">Reference proteome</keyword>
<organism evidence="3 4">
    <name type="scientific">Mytilus galloprovincialis</name>
    <name type="common">Mediterranean mussel</name>
    <dbReference type="NCBI Taxonomy" id="29158"/>
    <lineage>
        <taxon>Eukaryota</taxon>
        <taxon>Metazoa</taxon>
        <taxon>Spiralia</taxon>
        <taxon>Lophotrochozoa</taxon>
        <taxon>Mollusca</taxon>
        <taxon>Bivalvia</taxon>
        <taxon>Autobranchia</taxon>
        <taxon>Pteriomorphia</taxon>
        <taxon>Mytilida</taxon>
        <taxon>Mytiloidea</taxon>
        <taxon>Mytilidae</taxon>
        <taxon>Mytilinae</taxon>
        <taxon>Mytilus</taxon>
    </lineage>
</organism>
<protein>
    <submittedName>
        <fullName evidence="3">Uncharacterized protein</fullName>
    </submittedName>
</protein>
<feature type="region of interest" description="Disordered" evidence="1">
    <location>
        <begin position="216"/>
        <end position="245"/>
    </location>
</feature>
<reference evidence="3" key="1">
    <citation type="submission" date="2018-11" db="EMBL/GenBank/DDBJ databases">
        <authorList>
            <person name="Alioto T."/>
            <person name="Alioto T."/>
        </authorList>
    </citation>
    <scope>NUCLEOTIDE SEQUENCE</scope>
</reference>
<dbReference type="EMBL" id="UYJE01002166">
    <property type="protein sequence ID" value="VDI08364.1"/>
    <property type="molecule type" value="Genomic_DNA"/>
</dbReference>
<feature type="compositionally biased region" description="Polar residues" evidence="1">
    <location>
        <begin position="282"/>
        <end position="293"/>
    </location>
</feature>
<proteinExistence type="predicted"/>
<comment type="caution">
    <text evidence="3">The sequence shown here is derived from an EMBL/GenBank/DDBJ whole genome shotgun (WGS) entry which is preliminary data.</text>
</comment>
<keyword evidence="2" id="KW-1133">Transmembrane helix</keyword>
<feature type="region of interest" description="Disordered" evidence="1">
    <location>
        <begin position="281"/>
        <end position="327"/>
    </location>
</feature>
<evidence type="ECO:0000313" key="4">
    <source>
        <dbReference type="Proteomes" id="UP000596742"/>
    </source>
</evidence>
<sequence length="354" mass="40746">MSNINKLIHYHVASYFTSVSFVVIQYFDQIEQYISSCDYIPANTEFAQAENCSGKHHFKCDPGTQIYIQEEPINTTSTSVCQSEGMIVGILVSISVIVVILFVILAFMYRRKCTNEKLSLNTDCRRDRYTHEIDNYALNSDYQQLDNVQEKPKPYDQLQVRRNHGNVDTVPTIEQTNTSFSRDEYSNTDISEYEQLDNADTDTSTHAYDQLNVTHVEKTNPTSSLSKTTTSREQHSKHESTKATTKLSYETVTSDYEQLNNAKKDKSMYVYDQLHVKDMTDTEQTNYNSNITISRDKHSNDEPTDETTELKSMKDTSEYEQLDNARKDKSMNVYDRLDVANVMSNDSTHHTACQ</sequence>
<evidence type="ECO:0000256" key="1">
    <source>
        <dbReference type="SAM" id="MobiDB-lite"/>
    </source>
</evidence>
<accession>A0A8B6CQB9</accession>
<feature type="compositionally biased region" description="Basic and acidic residues" evidence="1">
    <location>
        <begin position="308"/>
        <end position="327"/>
    </location>
</feature>
<dbReference type="OrthoDB" id="6434642at2759"/>
<name>A0A8B6CQB9_MYTGA</name>
<feature type="compositionally biased region" description="Basic and acidic residues" evidence="1">
    <location>
        <begin position="230"/>
        <end position="241"/>
    </location>
</feature>
<dbReference type="AlphaFoldDB" id="A0A8B6CQB9"/>
<keyword evidence="2" id="KW-0812">Transmembrane</keyword>